<accession>A0A0B6ZJR5</accession>
<dbReference type="EMBL" id="HACG01021782">
    <property type="protein sequence ID" value="CEK68647.1"/>
    <property type="molecule type" value="Transcribed_RNA"/>
</dbReference>
<name>A0A0B6ZJR5_9EUPU</name>
<gene>
    <name evidence="1" type="primary">ORF67128</name>
</gene>
<organism evidence="1">
    <name type="scientific">Arion vulgaris</name>
    <dbReference type="NCBI Taxonomy" id="1028688"/>
    <lineage>
        <taxon>Eukaryota</taxon>
        <taxon>Metazoa</taxon>
        <taxon>Spiralia</taxon>
        <taxon>Lophotrochozoa</taxon>
        <taxon>Mollusca</taxon>
        <taxon>Gastropoda</taxon>
        <taxon>Heterobranchia</taxon>
        <taxon>Euthyneura</taxon>
        <taxon>Panpulmonata</taxon>
        <taxon>Eupulmonata</taxon>
        <taxon>Stylommatophora</taxon>
        <taxon>Helicina</taxon>
        <taxon>Arionoidea</taxon>
        <taxon>Arionidae</taxon>
        <taxon>Arion</taxon>
    </lineage>
</organism>
<proteinExistence type="predicted"/>
<reference evidence="1" key="1">
    <citation type="submission" date="2014-12" db="EMBL/GenBank/DDBJ databases">
        <title>Insight into the proteome of Arion vulgaris.</title>
        <authorList>
            <person name="Aradska J."/>
            <person name="Bulat T."/>
            <person name="Smidak R."/>
            <person name="Sarate P."/>
            <person name="Gangsoo J."/>
            <person name="Sialana F."/>
            <person name="Bilban M."/>
            <person name="Lubec G."/>
        </authorList>
    </citation>
    <scope>NUCLEOTIDE SEQUENCE</scope>
    <source>
        <tissue evidence="1">Skin</tissue>
    </source>
</reference>
<protein>
    <submittedName>
        <fullName evidence="1">Uncharacterized protein</fullName>
    </submittedName>
</protein>
<sequence>MFVYLFFTVKGNYRARGTTAQGNYRAGELQRKGTTVQGTYNAGELCGYENSRVGAEYIDKRNKMMEKSNSSTQDLMLTLMCLI</sequence>
<evidence type="ECO:0000313" key="1">
    <source>
        <dbReference type="EMBL" id="CEK68647.1"/>
    </source>
</evidence>
<dbReference type="AlphaFoldDB" id="A0A0B6ZJR5"/>